<dbReference type="PANTHER" id="PTHR43286:SF1">
    <property type="entry name" value="ENDONUCLEASE III-LIKE PROTEIN 1"/>
    <property type="match status" value="1"/>
</dbReference>
<dbReference type="EMBL" id="JAEEGB010000035">
    <property type="protein sequence ID" value="MBI6874859.1"/>
    <property type="molecule type" value="Genomic_DNA"/>
</dbReference>
<dbReference type="InterPro" id="IPR011257">
    <property type="entry name" value="DNA_glycosylase"/>
</dbReference>
<evidence type="ECO:0000256" key="5">
    <source>
        <dbReference type="ARBA" id="ARBA00023295"/>
    </source>
</evidence>
<dbReference type="RefSeq" id="WP_211144234.1">
    <property type="nucleotide sequence ID" value="NZ_JAEEGB010000035.1"/>
</dbReference>
<keyword evidence="2" id="KW-0378">Hydrolase</keyword>
<dbReference type="AlphaFoldDB" id="A0A934M2V4"/>
<dbReference type="PANTHER" id="PTHR43286">
    <property type="entry name" value="ENDONUCLEASE III-LIKE PROTEIN 1"/>
    <property type="match status" value="1"/>
</dbReference>
<organism evidence="7 8">
    <name type="scientific">Clostridium aciditolerans</name>
    <dbReference type="NCBI Taxonomy" id="339861"/>
    <lineage>
        <taxon>Bacteria</taxon>
        <taxon>Bacillati</taxon>
        <taxon>Bacillota</taxon>
        <taxon>Clostridia</taxon>
        <taxon>Eubacteriales</taxon>
        <taxon>Clostridiaceae</taxon>
        <taxon>Clostridium</taxon>
    </lineage>
</organism>
<name>A0A934M2V4_9CLOT</name>
<evidence type="ECO:0000259" key="6">
    <source>
        <dbReference type="Pfam" id="PF00730"/>
    </source>
</evidence>
<keyword evidence="3" id="KW-0234">DNA repair</keyword>
<reference evidence="7" key="1">
    <citation type="submission" date="2020-12" db="EMBL/GenBank/DDBJ databases">
        <title>Clostridium thailandense sp. nov., a novel acetogenic bacterium isolated from peat land soil in Thailand.</title>
        <authorList>
            <person name="Chaikitkaew S."/>
            <person name="Birkeland N.K."/>
        </authorList>
    </citation>
    <scope>NUCLEOTIDE SEQUENCE</scope>
    <source>
        <strain evidence="7">DSM 17425</strain>
    </source>
</reference>
<evidence type="ECO:0000256" key="4">
    <source>
        <dbReference type="ARBA" id="ARBA00023239"/>
    </source>
</evidence>
<keyword evidence="7" id="KW-0255">Endonuclease</keyword>
<dbReference type="SUPFAM" id="SSF48150">
    <property type="entry name" value="DNA-glycosylase"/>
    <property type="match status" value="1"/>
</dbReference>
<dbReference type="InterPro" id="IPR003265">
    <property type="entry name" value="HhH-GPD_domain"/>
</dbReference>
<dbReference type="Proteomes" id="UP000622687">
    <property type="component" value="Unassembled WGS sequence"/>
</dbReference>
<dbReference type="GO" id="GO:0016829">
    <property type="term" value="F:lyase activity"/>
    <property type="evidence" value="ECO:0007669"/>
    <property type="project" value="UniProtKB-KW"/>
</dbReference>
<protein>
    <submittedName>
        <fullName evidence="7">Endonuclease III</fullName>
    </submittedName>
</protein>
<sequence length="265" mass="30647">MVKKNLSLNNHIDKEKNSFELIREDILSYYNILSNEHSITKGTFLEESAKKFILENPNAFLFALIAEQSVKTEVAWSLPYNLKERLGHFDIYKFANYSEEEFEVFFKTKPALHRYPGTISKYILSACKILIEKYSGSANNIWKYPSTANEIIARLNEFKGISQKKAALGAMLLIRDFMLEVEDKNHVDIAFDVHIKRVFLRSGLVNKDDLNELINIGRILNPEYPGILTSPFWNIGRNWCRPTNPNCSECPIRRGCLKKINSFTK</sequence>
<dbReference type="GO" id="GO:0006289">
    <property type="term" value="P:nucleotide-excision repair"/>
    <property type="evidence" value="ECO:0007669"/>
    <property type="project" value="TreeGrafter"/>
</dbReference>
<dbReference type="GO" id="GO:0000703">
    <property type="term" value="F:oxidized pyrimidine nucleobase lesion DNA N-glycosylase activity"/>
    <property type="evidence" value="ECO:0007669"/>
    <property type="project" value="TreeGrafter"/>
</dbReference>
<dbReference type="Pfam" id="PF00730">
    <property type="entry name" value="HhH-GPD"/>
    <property type="match status" value="1"/>
</dbReference>
<keyword evidence="8" id="KW-1185">Reference proteome</keyword>
<evidence type="ECO:0000256" key="3">
    <source>
        <dbReference type="ARBA" id="ARBA00023204"/>
    </source>
</evidence>
<dbReference type="Gene3D" id="1.10.1670.10">
    <property type="entry name" value="Helix-hairpin-Helix base-excision DNA repair enzymes (C-terminal)"/>
    <property type="match status" value="1"/>
</dbReference>
<gene>
    <name evidence="7" type="ORF">I6U51_19490</name>
</gene>
<keyword evidence="4" id="KW-0456">Lyase</keyword>
<feature type="domain" description="HhH-GPD" evidence="6">
    <location>
        <begin position="63"/>
        <end position="210"/>
    </location>
</feature>
<comment type="caution">
    <text evidence="7">The sequence shown here is derived from an EMBL/GenBank/DDBJ whole genome shotgun (WGS) entry which is preliminary data.</text>
</comment>
<evidence type="ECO:0000313" key="8">
    <source>
        <dbReference type="Proteomes" id="UP000622687"/>
    </source>
</evidence>
<keyword evidence="1" id="KW-0227">DNA damage</keyword>
<keyword evidence="5" id="KW-0326">Glycosidase</keyword>
<dbReference type="GO" id="GO:0006285">
    <property type="term" value="P:base-excision repair, AP site formation"/>
    <property type="evidence" value="ECO:0007669"/>
    <property type="project" value="TreeGrafter"/>
</dbReference>
<dbReference type="GO" id="GO:0003906">
    <property type="term" value="F:DNA-(apurinic or apyrimidinic site) endonuclease activity"/>
    <property type="evidence" value="ECO:0007669"/>
    <property type="project" value="TreeGrafter"/>
</dbReference>
<evidence type="ECO:0000256" key="2">
    <source>
        <dbReference type="ARBA" id="ARBA00022801"/>
    </source>
</evidence>
<evidence type="ECO:0000313" key="7">
    <source>
        <dbReference type="EMBL" id="MBI6874859.1"/>
    </source>
</evidence>
<dbReference type="InterPro" id="IPR023170">
    <property type="entry name" value="HhH_base_excis_C"/>
</dbReference>
<accession>A0A934M2V4</accession>
<keyword evidence="7" id="KW-0540">Nuclease</keyword>
<evidence type="ECO:0000256" key="1">
    <source>
        <dbReference type="ARBA" id="ARBA00022763"/>
    </source>
</evidence>
<proteinExistence type="predicted"/>